<dbReference type="PIRSF" id="PIRSF034852">
    <property type="entry name" value="UCP034852"/>
    <property type="match status" value="1"/>
</dbReference>
<dbReference type="AlphaFoldDB" id="A0A511UZJ6"/>
<dbReference type="OrthoDB" id="1645729at2"/>
<gene>
    <name evidence="3" type="primary">yneR</name>
    <name evidence="3" type="ORF">CQU01_07700</name>
</gene>
<evidence type="ECO:0000313" key="4">
    <source>
        <dbReference type="Proteomes" id="UP000321491"/>
    </source>
</evidence>
<dbReference type="SUPFAM" id="SSF89360">
    <property type="entry name" value="HesB-like domain"/>
    <property type="match status" value="1"/>
</dbReference>
<sequence length="97" mass="11363">MKLHITEAAATWYETELEMDKNSCLRFFVRYGGVGNVPGFSLAIKQDEPYQPHATVQLNGITYYVEESDAWYFEDKDLIVDFDNKRNEPVFIYNKIN</sequence>
<proteinExistence type="inferred from homology"/>
<dbReference type="RefSeq" id="WP_146935871.1">
    <property type="nucleotide sequence ID" value="NZ_BJXW01000008.1"/>
</dbReference>
<organism evidence="3 4">
    <name type="scientific">Cerasibacillus quisquiliarum</name>
    <dbReference type="NCBI Taxonomy" id="227865"/>
    <lineage>
        <taxon>Bacteria</taxon>
        <taxon>Bacillati</taxon>
        <taxon>Bacillota</taxon>
        <taxon>Bacilli</taxon>
        <taxon>Bacillales</taxon>
        <taxon>Bacillaceae</taxon>
        <taxon>Cerasibacillus</taxon>
    </lineage>
</organism>
<evidence type="ECO:0000256" key="1">
    <source>
        <dbReference type="ARBA" id="ARBA00006718"/>
    </source>
</evidence>
<feature type="domain" description="Core" evidence="2">
    <location>
        <begin position="1"/>
        <end position="88"/>
    </location>
</feature>
<dbReference type="InterPro" id="IPR000361">
    <property type="entry name" value="ATAP_core_dom"/>
</dbReference>
<reference evidence="3 4" key="1">
    <citation type="submission" date="2019-07" db="EMBL/GenBank/DDBJ databases">
        <title>Whole genome shotgun sequence of Cerasibacillus quisquiliarum NBRC 102429.</title>
        <authorList>
            <person name="Hosoyama A."/>
            <person name="Uohara A."/>
            <person name="Ohji S."/>
            <person name="Ichikawa N."/>
        </authorList>
    </citation>
    <scope>NUCLEOTIDE SEQUENCE [LARGE SCALE GENOMIC DNA]</scope>
    <source>
        <strain evidence="3 4">NBRC 102429</strain>
    </source>
</reference>
<dbReference type="Proteomes" id="UP000321491">
    <property type="component" value="Unassembled WGS sequence"/>
</dbReference>
<accession>A0A511UZJ6</accession>
<dbReference type="Pfam" id="PF01521">
    <property type="entry name" value="Fe-S_biosyn"/>
    <property type="match status" value="1"/>
</dbReference>
<name>A0A511UZJ6_9BACI</name>
<dbReference type="InterPro" id="IPR035903">
    <property type="entry name" value="HesB-like_dom_sf"/>
</dbReference>
<comment type="caution">
    <text evidence="3">The sequence shown here is derived from an EMBL/GenBank/DDBJ whole genome shotgun (WGS) entry which is preliminary data.</text>
</comment>
<evidence type="ECO:0000259" key="2">
    <source>
        <dbReference type="Pfam" id="PF01521"/>
    </source>
</evidence>
<dbReference type="EMBL" id="BJXW01000008">
    <property type="protein sequence ID" value="GEN30532.1"/>
    <property type="molecule type" value="Genomic_DNA"/>
</dbReference>
<protein>
    <recommendedName>
        <fullName evidence="2">Core domain-containing protein</fullName>
    </recommendedName>
</protein>
<evidence type="ECO:0000313" key="3">
    <source>
        <dbReference type="EMBL" id="GEN30532.1"/>
    </source>
</evidence>
<comment type="similarity">
    <text evidence="1">Belongs to the HesB/IscA family.</text>
</comment>
<keyword evidence="4" id="KW-1185">Reference proteome</keyword>
<dbReference type="InterPro" id="IPR008326">
    <property type="entry name" value="PdhI-like"/>
</dbReference>